<evidence type="ECO:0000313" key="2">
    <source>
        <dbReference type="EMBL" id="KAJ8984930.1"/>
    </source>
</evidence>
<dbReference type="Pfam" id="PF02958">
    <property type="entry name" value="EcKL"/>
    <property type="match status" value="1"/>
</dbReference>
<sequence>MAEITIKKPEGLVKDIIGKKKSVADVKITRLTAPGENYLSIILKVDYVIKNEENGSEEELNAVAKIMPTEGFSKDFYEHSYNNEAAFYNNIVPTLQDFQREQGLDKVIDLFPKFLNCRKNLNGNDGEVDEDSVILMENIQKLGYQNVDRRAGIDLETTKLILKDLALFHAIPLALSLLRPETFKEKIEPHLIRELPRPPGGEERKPPQHHLLVLEILQEDEEIRELIPAIEEHLNNAFKFMFTKDAGVFLSIVHGDLWVNNIMTRFQNHKALENKFVDFQVYTRNSISRDLFFFLVDQLTRNCLKEKLRRARQALL</sequence>
<dbReference type="Proteomes" id="UP001162164">
    <property type="component" value="Unassembled WGS sequence"/>
</dbReference>
<dbReference type="SUPFAM" id="SSF56112">
    <property type="entry name" value="Protein kinase-like (PK-like)"/>
    <property type="match status" value="1"/>
</dbReference>
<protein>
    <recommendedName>
        <fullName evidence="1">CHK kinase-like domain-containing protein</fullName>
    </recommendedName>
</protein>
<accession>A0ABQ9K3M7</accession>
<evidence type="ECO:0000313" key="3">
    <source>
        <dbReference type="Proteomes" id="UP001162164"/>
    </source>
</evidence>
<dbReference type="PANTHER" id="PTHR11012">
    <property type="entry name" value="PROTEIN KINASE-LIKE DOMAIN-CONTAINING"/>
    <property type="match status" value="1"/>
</dbReference>
<keyword evidence="3" id="KW-1185">Reference proteome</keyword>
<proteinExistence type="predicted"/>
<evidence type="ECO:0000259" key="1">
    <source>
        <dbReference type="SMART" id="SM00587"/>
    </source>
</evidence>
<feature type="domain" description="CHK kinase-like" evidence="1">
    <location>
        <begin position="134"/>
        <end position="310"/>
    </location>
</feature>
<dbReference type="InterPro" id="IPR011009">
    <property type="entry name" value="Kinase-like_dom_sf"/>
</dbReference>
<gene>
    <name evidence="2" type="ORF">NQ317_012180</name>
</gene>
<dbReference type="InterPro" id="IPR004119">
    <property type="entry name" value="EcKL"/>
</dbReference>
<organism evidence="2 3">
    <name type="scientific">Molorchus minor</name>
    <dbReference type="NCBI Taxonomy" id="1323400"/>
    <lineage>
        <taxon>Eukaryota</taxon>
        <taxon>Metazoa</taxon>
        <taxon>Ecdysozoa</taxon>
        <taxon>Arthropoda</taxon>
        <taxon>Hexapoda</taxon>
        <taxon>Insecta</taxon>
        <taxon>Pterygota</taxon>
        <taxon>Neoptera</taxon>
        <taxon>Endopterygota</taxon>
        <taxon>Coleoptera</taxon>
        <taxon>Polyphaga</taxon>
        <taxon>Cucujiformia</taxon>
        <taxon>Chrysomeloidea</taxon>
        <taxon>Cerambycidae</taxon>
        <taxon>Lamiinae</taxon>
        <taxon>Monochamini</taxon>
        <taxon>Molorchus</taxon>
    </lineage>
</organism>
<dbReference type="EMBL" id="JAPWTJ010000023">
    <property type="protein sequence ID" value="KAJ8984930.1"/>
    <property type="molecule type" value="Genomic_DNA"/>
</dbReference>
<dbReference type="SMART" id="SM00587">
    <property type="entry name" value="CHK"/>
    <property type="match status" value="1"/>
</dbReference>
<dbReference type="PANTHER" id="PTHR11012:SF55">
    <property type="entry name" value="BHLH DOMAIN-CONTAINING PROTEIN"/>
    <property type="match status" value="1"/>
</dbReference>
<dbReference type="InterPro" id="IPR015897">
    <property type="entry name" value="CHK_kinase-like"/>
</dbReference>
<reference evidence="2" key="1">
    <citation type="journal article" date="2023" name="Insect Mol. Biol.">
        <title>Genome sequencing provides insights into the evolution of gene families encoding plant cell wall-degrading enzymes in longhorned beetles.</title>
        <authorList>
            <person name="Shin N.R."/>
            <person name="Okamura Y."/>
            <person name="Kirsch R."/>
            <person name="Pauchet Y."/>
        </authorList>
    </citation>
    <scope>NUCLEOTIDE SEQUENCE</scope>
    <source>
        <strain evidence="2">MMC_N1</strain>
    </source>
</reference>
<comment type="caution">
    <text evidence="2">The sequence shown here is derived from an EMBL/GenBank/DDBJ whole genome shotgun (WGS) entry which is preliminary data.</text>
</comment>
<name>A0ABQ9K3M7_9CUCU</name>